<reference evidence="20 22" key="2">
    <citation type="submission" date="2017-08" db="EMBL/GenBank/DDBJ databases">
        <title>Draft genome sequences of 64 type strains of genus Staph aureus.</title>
        <authorList>
            <person name="Cole K."/>
            <person name="Golubchik T."/>
            <person name="Russell J."/>
            <person name="Foster D."/>
            <person name="Llewelyn M."/>
            <person name="Wilson D."/>
            <person name="Crook D."/>
            <person name="Paul J."/>
        </authorList>
    </citation>
    <scope>NUCLEOTIDE SEQUENCE [LARGE SCALE GENOMIC DNA]</scope>
    <source>
        <strain evidence="20 22">NCTC 12101</strain>
    </source>
</reference>
<evidence type="ECO:0000256" key="2">
    <source>
        <dbReference type="ARBA" id="ARBA00004202"/>
    </source>
</evidence>
<evidence type="ECO:0000256" key="4">
    <source>
        <dbReference type="ARBA" id="ARBA00014480"/>
    </source>
</evidence>
<evidence type="ECO:0000256" key="8">
    <source>
        <dbReference type="ARBA" id="ARBA00023065"/>
    </source>
</evidence>
<evidence type="ECO:0000256" key="10">
    <source>
        <dbReference type="ARBA" id="ARBA00023196"/>
    </source>
</evidence>
<feature type="coiled-coil region" evidence="16">
    <location>
        <begin position="108"/>
        <end position="135"/>
    </location>
</feature>
<evidence type="ECO:0000256" key="15">
    <source>
        <dbReference type="RuleBase" id="RU003656"/>
    </source>
</evidence>
<dbReference type="NCBIfam" id="TIGR01216">
    <property type="entry name" value="ATP_synt_epsi"/>
    <property type="match status" value="1"/>
</dbReference>
<evidence type="ECO:0000313" key="20">
    <source>
        <dbReference type="EMBL" id="PNZ69196.1"/>
    </source>
</evidence>
<dbReference type="FunFam" id="1.20.5.440:FF:000001">
    <property type="entry name" value="ATP synthase epsilon chain"/>
    <property type="match status" value="1"/>
</dbReference>
<dbReference type="InterPro" id="IPR020546">
    <property type="entry name" value="ATP_synth_F1_dsu/esu_N"/>
</dbReference>
<evidence type="ECO:0000256" key="6">
    <source>
        <dbReference type="ARBA" id="ARBA00022475"/>
    </source>
</evidence>
<reference evidence="21" key="3">
    <citation type="submission" date="2018-03" db="EMBL/GenBank/DDBJ databases">
        <authorList>
            <person name="Naushad S."/>
        </authorList>
    </citation>
    <scope>NUCLEOTIDE SEQUENCE</scope>
    <source>
        <strain evidence="21">SNUC 993</strain>
    </source>
</reference>
<dbReference type="SUPFAM" id="SSF46604">
    <property type="entry name" value="Epsilon subunit of F1F0-ATP synthase C-terminal domain"/>
    <property type="match status" value="1"/>
</dbReference>
<keyword evidence="7 14" id="KW-0375">Hydrogen ion transport</keyword>
<dbReference type="InterPro" id="IPR036794">
    <property type="entry name" value="ATP_F1_dsu/esu_C_sf"/>
</dbReference>
<dbReference type="GO" id="GO:0005524">
    <property type="term" value="F:ATP binding"/>
    <property type="evidence" value="ECO:0007669"/>
    <property type="project" value="UniProtKB-UniRule"/>
</dbReference>
<dbReference type="EMBL" id="PZDI01000004">
    <property type="protein sequence ID" value="PTH19476.1"/>
    <property type="molecule type" value="Genomic_DNA"/>
</dbReference>
<protein>
    <recommendedName>
        <fullName evidence="4 14">ATP synthase epsilon chain</fullName>
    </recommendedName>
    <alternativeName>
        <fullName evidence="13 14">ATP synthase F1 sector epsilon subunit</fullName>
    </alternativeName>
    <alternativeName>
        <fullName evidence="12 14">F-ATPase epsilon subunit</fullName>
    </alternativeName>
</protein>
<dbReference type="Proteomes" id="UP001171687">
    <property type="component" value="Unassembled WGS sequence"/>
</dbReference>
<organism evidence="20 22">
    <name type="scientific">Staphylococcus auricularis</name>
    <dbReference type="NCBI Taxonomy" id="29379"/>
    <lineage>
        <taxon>Bacteria</taxon>
        <taxon>Bacillati</taxon>
        <taxon>Bacillota</taxon>
        <taxon>Bacilli</taxon>
        <taxon>Bacillales</taxon>
        <taxon>Staphylococcaceae</taxon>
        <taxon>Staphylococcus</taxon>
    </lineage>
</organism>
<comment type="subunit">
    <text evidence="14 15">F-type ATPases have 2 components, CF(1) - the catalytic core - and CF(0) - the membrane proton channel. CF(1) has five subunits: alpha(3), beta(3), gamma(1), delta(1), epsilon(1). CF(0) has three main subunits: a, b and c.</text>
</comment>
<dbReference type="PANTHER" id="PTHR13822">
    <property type="entry name" value="ATP SYNTHASE DELTA/EPSILON CHAIN"/>
    <property type="match status" value="1"/>
</dbReference>
<evidence type="ECO:0000256" key="11">
    <source>
        <dbReference type="ARBA" id="ARBA00023310"/>
    </source>
</evidence>
<feature type="domain" description="ATP synthase epsilon subunit C-terminal" evidence="17">
    <location>
        <begin position="89"/>
        <end position="132"/>
    </location>
</feature>
<comment type="subcellular location">
    <subcellularLocation>
        <location evidence="2 14">Cell membrane</location>
        <topology evidence="2 14">Peripheral membrane protein</topology>
    </subcellularLocation>
</comment>
<dbReference type="NCBIfam" id="NF001846">
    <property type="entry name" value="PRK00571.1-3"/>
    <property type="match status" value="1"/>
</dbReference>
<dbReference type="SUPFAM" id="SSF51344">
    <property type="entry name" value="Epsilon subunit of F1F0-ATP synthase N-terminal domain"/>
    <property type="match status" value="1"/>
</dbReference>
<dbReference type="Pfam" id="PF00401">
    <property type="entry name" value="ATP-synt_DE"/>
    <property type="match status" value="1"/>
</dbReference>
<evidence type="ECO:0000256" key="16">
    <source>
        <dbReference type="SAM" id="Coils"/>
    </source>
</evidence>
<dbReference type="RefSeq" id="WP_059107884.1">
    <property type="nucleotide sequence ID" value="NZ_AP024589.1"/>
</dbReference>
<accession>A0AAP8PQT8</accession>
<evidence type="ECO:0000256" key="14">
    <source>
        <dbReference type="HAMAP-Rule" id="MF_00530"/>
    </source>
</evidence>
<dbReference type="Gene3D" id="2.60.15.10">
    <property type="entry name" value="F0F1 ATP synthase delta/epsilon subunit, N-terminal"/>
    <property type="match status" value="1"/>
</dbReference>
<dbReference type="HAMAP" id="MF_00530">
    <property type="entry name" value="ATP_synth_epsil_bac"/>
    <property type="match status" value="1"/>
</dbReference>
<dbReference type="EMBL" id="PPQW01000005">
    <property type="protein sequence ID" value="PNZ69196.1"/>
    <property type="molecule type" value="Genomic_DNA"/>
</dbReference>
<evidence type="ECO:0000256" key="13">
    <source>
        <dbReference type="ARBA" id="ARBA00031795"/>
    </source>
</evidence>
<evidence type="ECO:0000256" key="1">
    <source>
        <dbReference type="ARBA" id="ARBA00003543"/>
    </source>
</evidence>
<reference evidence="19" key="4">
    <citation type="submission" date="2023-07" db="EMBL/GenBank/DDBJ databases">
        <title>Evaluation of the beneficial properties of pineapple isolates.</title>
        <authorList>
            <person name="Adefiranye O."/>
        </authorList>
    </citation>
    <scope>NUCLEOTIDE SEQUENCE</scope>
    <source>
        <strain evidence="19">PAPLE_T1</strain>
    </source>
</reference>
<evidence type="ECO:0000313" key="22">
    <source>
        <dbReference type="Proteomes" id="UP000242470"/>
    </source>
</evidence>
<dbReference type="InterPro" id="IPR020547">
    <property type="entry name" value="ATP_synth_F1_esu_C"/>
</dbReference>
<dbReference type="GO" id="GO:0045259">
    <property type="term" value="C:proton-transporting ATP synthase complex"/>
    <property type="evidence" value="ECO:0007669"/>
    <property type="project" value="UniProtKB-KW"/>
</dbReference>
<keyword evidence="16" id="KW-0175">Coiled coil</keyword>
<evidence type="ECO:0000313" key="23">
    <source>
        <dbReference type="Proteomes" id="UP000242694"/>
    </source>
</evidence>
<sequence>MDNVFSLNVVTPNGSVYEREDVVLAVLKTTAGELGVMKGHIPTVAALNMGYVKVSLDNGSEYLAVSDGFVEIRQQKVSIIVQTAEPANEIDVARAELAKSRAESHLNSDDENSDIERAKRALARANNRIRVANLV</sequence>
<evidence type="ECO:0000256" key="3">
    <source>
        <dbReference type="ARBA" id="ARBA00005712"/>
    </source>
</evidence>
<reference evidence="21 23" key="1">
    <citation type="journal article" date="2016" name="Front. Microbiol.">
        <title>Comprehensive Phylogenetic Analysis of Bovine Non-aureus Staphylococci Species Based on Whole-Genome Sequencing.</title>
        <authorList>
            <person name="Naushad S."/>
            <person name="Barkema H.W."/>
            <person name="Luby C."/>
            <person name="Condas L.A."/>
            <person name="Nobrega D.B."/>
            <person name="Carson D.A."/>
            <person name="De Buck J."/>
        </authorList>
    </citation>
    <scope>NUCLEOTIDE SEQUENCE [LARGE SCALE GENOMIC DNA]</scope>
    <source>
        <strain evidence="21 23">SNUC 993</strain>
    </source>
</reference>
<evidence type="ECO:0000259" key="17">
    <source>
        <dbReference type="Pfam" id="PF00401"/>
    </source>
</evidence>
<evidence type="ECO:0000256" key="12">
    <source>
        <dbReference type="ARBA" id="ARBA00030215"/>
    </source>
</evidence>
<keyword evidence="6 14" id="KW-1003">Cell membrane</keyword>
<proteinExistence type="inferred from homology"/>
<dbReference type="EMBL" id="JAUHQC010000016">
    <property type="protein sequence ID" value="MDN4534195.1"/>
    <property type="molecule type" value="Genomic_DNA"/>
</dbReference>
<keyword evidence="9 14" id="KW-0472">Membrane</keyword>
<dbReference type="PANTHER" id="PTHR13822:SF10">
    <property type="entry name" value="ATP SYNTHASE EPSILON CHAIN, CHLOROPLASTIC"/>
    <property type="match status" value="1"/>
</dbReference>
<dbReference type="Gene3D" id="1.20.5.440">
    <property type="entry name" value="ATP synthase delta/epsilon subunit, C-terminal domain"/>
    <property type="match status" value="1"/>
</dbReference>
<keyword evidence="5 14" id="KW-0813">Transport</keyword>
<dbReference type="Proteomes" id="UP000242470">
    <property type="component" value="Unassembled WGS sequence"/>
</dbReference>
<evidence type="ECO:0000256" key="9">
    <source>
        <dbReference type="ARBA" id="ARBA00023136"/>
    </source>
</evidence>
<dbReference type="GeneID" id="64981688"/>
<dbReference type="CDD" id="cd12152">
    <property type="entry name" value="F1-ATPase_delta"/>
    <property type="match status" value="1"/>
</dbReference>
<evidence type="ECO:0000259" key="18">
    <source>
        <dbReference type="Pfam" id="PF02823"/>
    </source>
</evidence>
<comment type="similarity">
    <text evidence="3 14 15">Belongs to the ATPase epsilon chain family.</text>
</comment>
<dbReference type="GO" id="GO:0005886">
    <property type="term" value="C:plasma membrane"/>
    <property type="evidence" value="ECO:0007669"/>
    <property type="project" value="UniProtKB-SubCell"/>
</dbReference>
<keyword evidence="10 14" id="KW-0139">CF(1)</keyword>
<comment type="caution">
    <text evidence="20">The sequence shown here is derived from an EMBL/GenBank/DDBJ whole genome shotgun (WGS) entry which is preliminary data.</text>
</comment>
<keyword evidence="8 14" id="KW-0406">Ion transport</keyword>
<dbReference type="Pfam" id="PF02823">
    <property type="entry name" value="ATP-synt_DE_N"/>
    <property type="match status" value="1"/>
</dbReference>
<dbReference type="GO" id="GO:0046933">
    <property type="term" value="F:proton-transporting ATP synthase activity, rotational mechanism"/>
    <property type="evidence" value="ECO:0007669"/>
    <property type="project" value="UniProtKB-UniRule"/>
</dbReference>
<name>A0AAP8PQT8_9STAP</name>
<evidence type="ECO:0000256" key="7">
    <source>
        <dbReference type="ARBA" id="ARBA00022781"/>
    </source>
</evidence>
<gene>
    <name evidence="14" type="primary">atpC</name>
    <name evidence="21" type="ORF">BU607_01570</name>
    <name evidence="20" type="ORF">CD158_01340</name>
    <name evidence="19" type="ORF">QYH67_11600</name>
</gene>
<feature type="domain" description="ATP synthase F1 complex delta/epsilon subunit N-terminal" evidence="18">
    <location>
        <begin position="5"/>
        <end position="84"/>
    </location>
</feature>
<comment type="function">
    <text evidence="1 14">Produces ATP from ADP in the presence of a proton gradient across the membrane.</text>
</comment>
<keyword evidence="23" id="KW-1185">Reference proteome</keyword>
<dbReference type="InterPro" id="IPR001469">
    <property type="entry name" value="ATP_synth_F1_dsu/esu"/>
</dbReference>
<evidence type="ECO:0000313" key="19">
    <source>
        <dbReference type="EMBL" id="MDN4534195.1"/>
    </source>
</evidence>
<keyword evidence="11 14" id="KW-0066">ATP synthesis</keyword>
<dbReference type="AlphaFoldDB" id="A0AAP8PQT8"/>
<evidence type="ECO:0000256" key="5">
    <source>
        <dbReference type="ARBA" id="ARBA00022448"/>
    </source>
</evidence>
<dbReference type="InterPro" id="IPR036771">
    <property type="entry name" value="ATPsynth_dsu/esu_N"/>
</dbReference>
<evidence type="ECO:0000313" key="21">
    <source>
        <dbReference type="EMBL" id="PTH19476.1"/>
    </source>
</evidence>
<dbReference type="Proteomes" id="UP000242694">
    <property type="component" value="Unassembled WGS sequence"/>
</dbReference>